<evidence type="ECO:0000313" key="7">
    <source>
        <dbReference type="Proteomes" id="UP000185596"/>
    </source>
</evidence>
<dbReference type="GO" id="GO:0046872">
    <property type="term" value="F:metal ion binding"/>
    <property type="evidence" value="ECO:0007669"/>
    <property type="project" value="UniProtKB-KW"/>
</dbReference>
<gene>
    <name evidence="6" type="ORF">BU204_08550</name>
</gene>
<keyword evidence="3" id="KW-0408">Iron</keyword>
<dbReference type="EMBL" id="MSIE01000012">
    <property type="protein sequence ID" value="OLF18014.1"/>
    <property type="molecule type" value="Genomic_DNA"/>
</dbReference>
<evidence type="ECO:0000256" key="3">
    <source>
        <dbReference type="ARBA" id="ARBA00023004"/>
    </source>
</evidence>
<dbReference type="Proteomes" id="UP000185596">
    <property type="component" value="Unassembled WGS sequence"/>
</dbReference>
<sequence>MIIGHVSDLHFGHDLDGDGGARATRRAHQVLDYLERLPGEVDVLLVTGDIADHGLPAEYFEAARLLGASRFPVLTCPGNHDERSAYRAVFPDGRADGPVNQVHRVAGATFAMCDSSIPGRADGLLDEETIGWLDEVLSAVPREEPAFVCFHHPPVRLEVPFVDDIRQFGEERLAELLGRHQQVVAVLCGHAHTAAATTFAGRPLLVAPGVVSTIVPPLESDTIVDYRLPPGFAFHVLTDDRRLVTHFRSL</sequence>
<comment type="caution">
    <text evidence="6">The sequence shown here is derived from an EMBL/GenBank/DDBJ whole genome shotgun (WGS) entry which is preliminary data.</text>
</comment>
<dbReference type="InterPro" id="IPR029052">
    <property type="entry name" value="Metallo-depent_PP-like"/>
</dbReference>
<evidence type="ECO:0000256" key="4">
    <source>
        <dbReference type="ARBA" id="ARBA00025742"/>
    </source>
</evidence>
<evidence type="ECO:0000256" key="1">
    <source>
        <dbReference type="ARBA" id="ARBA00022723"/>
    </source>
</evidence>
<comment type="similarity">
    <text evidence="4">Belongs to the cyclic nucleotide phosphodiesterase class-III family.</text>
</comment>
<accession>A0A1Q8CUM1</accession>
<dbReference type="STRING" id="1912961.BU204_08550"/>
<evidence type="ECO:0000256" key="2">
    <source>
        <dbReference type="ARBA" id="ARBA00022801"/>
    </source>
</evidence>
<dbReference type="InterPro" id="IPR004843">
    <property type="entry name" value="Calcineurin-like_PHP"/>
</dbReference>
<name>A0A1Q8CUM1_9PSEU</name>
<dbReference type="PANTHER" id="PTHR42988:SF2">
    <property type="entry name" value="CYCLIC NUCLEOTIDE PHOSPHODIESTERASE CBUA0032-RELATED"/>
    <property type="match status" value="1"/>
</dbReference>
<feature type="domain" description="Calcineurin-like phosphoesterase" evidence="5">
    <location>
        <begin position="3"/>
        <end position="193"/>
    </location>
</feature>
<dbReference type="Gene3D" id="3.60.21.10">
    <property type="match status" value="1"/>
</dbReference>
<dbReference type="AlphaFoldDB" id="A0A1Q8CUM1"/>
<reference evidence="6 7" key="1">
    <citation type="submission" date="2016-12" db="EMBL/GenBank/DDBJ databases">
        <title>The draft genome sequence of Actinophytocola sp. 11-183.</title>
        <authorList>
            <person name="Wang W."/>
            <person name="Yuan L."/>
        </authorList>
    </citation>
    <scope>NUCLEOTIDE SEQUENCE [LARGE SCALE GENOMIC DNA]</scope>
    <source>
        <strain evidence="6 7">11-183</strain>
    </source>
</reference>
<dbReference type="PANTHER" id="PTHR42988">
    <property type="entry name" value="PHOSPHOHYDROLASE"/>
    <property type="match status" value="1"/>
</dbReference>
<dbReference type="GO" id="GO:0016787">
    <property type="term" value="F:hydrolase activity"/>
    <property type="evidence" value="ECO:0007669"/>
    <property type="project" value="UniProtKB-KW"/>
</dbReference>
<dbReference type="InterPro" id="IPR050884">
    <property type="entry name" value="CNP_phosphodiesterase-III"/>
</dbReference>
<organism evidence="6 7">
    <name type="scientific">Actinophytocola xanthii</name>
    <dbReference type="NCBI Taxonomy" id="1912961"/>
    <lineage>
        <taxon>Bacteria</taxon>
        <taxon>Bacillati</taxon>
        <taxon>Actinomycetota</taxon>
        <taxon>Actinomycetes</taxon>
        <taxon>Pseudonocardiales</taxon>
        <taxon>Pseudonocardiaceae</taxon>
    </lineage>
</organism>
<evidence type="ECO:0000313" key="6">
    <source>
        <dbReference type="EMBL" id="OLF18014.1"/>
    </source>
</evidence>
<evidence type="ECO:0000259" key="5">
    <source>
        <dbReference type="Pfam" id="PF00149"/>
    </source>
</evidence>
<dbReference type="SUPFAM" id="SSF56300">
    <property type="entry name" value="Metallo-dependent phosphatases"/>
    <property type="match status" value="1"/>
</dbReference>
<keyword evidence="2" id="KW-0378">Hydrolase</keyword>
<proteinExistence type="inferred from homology"/>
<dbReference type="RefSeq" id="WP_075125049.1">
    <property type="nucleotide sequence ID" value="NZ_MSIE01000012.1"/>
</dbReference>
<dbReference type="Pfam" id="PF00149">
    <property type="entry name" value="Metallophos"/>
    <property type="match status" value="1"/>
</dbReference>
<protein>
    <submittedName>
        <fullName evidence="6">Metallophosphoesterase</fullName>
    </submittedName>
</protein>
<keyword evidence="1" id="KW-0479">Metal-binding</keyword>
<keyword evidence="7" id="KW-1185">Reference proteome</keyword>